<dbReference type="Proteomes" id="UP000241808">
    <property type="component" value="Unassembled WGS sequence"/>
</dbReference>
<keyword evidence="4" id="KW-0998">Cell outer membrane</keyword>
<dbReference type="GO" id="GO:0009279">
    <property type="term" value="C:cell outer membrane"/>
    <property type="evidence" value="ECO:0007669"/>
    <property type="project" value="UniProtKB-SubCell"/>
</dbReference>
<feature type="domain" description="Outer membrane protein beta-barrel" evidence="7">
    <location>
        <begin position="47"/>
        <end position="218"/>
    </location>
</feature>
<feature type="chain" id="PRO_5015710510" evidence="6">
    <location>
        <begin position="22"/>
        <end position="424"/>
    </location>
</feature>
<feature type="domain" description="Outer membrane protein beta-barrel" evidence="7">
    <location>
        <begin position="225"/>
        <end position="413"/>
    </location>
</feature>
<name>A0A2T4Z655_9HYPH</name>
<protein>
    <submittedName>
        <fullName evidence="8">Outer membrane immunogenic protein</fullName>
    </submittedName>
</protein>
<dbReference type="InterPro" id="IPR027385">
    <property type="entry name" value="Beta-barrel_OMP"/>
</dbReference>
<evidence type="ECO:0000256" key="3">
    <source>
        <dbReference type="ARBA" id="ARBA00023136"/>
    </source>
</evidence>
<dbReference type="PANTHER" id="PTHR34001:SF3">
    <property type="entry name" value="BLL7405 PROTEIN"/>
    <property type="match status" value="1"/>
</dbReference>
<evidence type="ECO:0000259" key="7">
    <source>
        <dbReference type="Pfam" id="PF13505"/>
    </source>
</evidence>
<evidence type="ECO:0000313" key="9">
    <source>
        <dbReference type="Proteomes" id="UP000241808"/>
    </source>
</evidence>
<dbReference type="OrthoDB" id="9815357at2"/>
<organism evidence="8 9">
    <name type="scientific">Phreatobacter oligotrophus</name>
    <dbReference type="NCBI Taxonomy" id="1122261"/>
    <lineage>
        <taxon>Bacteria</taxon>
        <taxon>Pseudomonadati</taxon>
        <taxon>Pseudomonadota</taxon>
        <taxon>Alphaproteobacteria</taxon>
        <taxon>Hyphomicrobiales</taxon>
        <taxon>Phreatobacteraceae</taxon>
        <taxon>Phreatobacter</taxon>
    </lineage>
</organism>
<comment type="similarity">
    <text evidence="5">Belongs to the Omp25/RopB family.</text>
</comment>
<feature type="signal peptide" evidence="6">
    <location>
        <begin position="1"/>
        <end position="21"/>
    </location>
</feature>
<keyword evidence="9" id="KW-1185">Reference proteome</keyword>
<keyword evidence="3" id="KW-0472">Membrane</keyword>
<evidence type="ECO:0000256" key="1">
    <source>
        <dbReference type="ARBA" id="ARBA00004442"/>
    </source>
</evidence>
<dbReference type="EMBL" id="PZZL01000004">
    <property type="protein sequence ID" value="PTM57379.1"/>
    <property type="molecule type" value="Genomic_DNA"/>
</dbReference>
<dbReference type="PANTHER" id="PTHR34001">
    <property type="entry name" value="BLL7405 PROTEIN"/>
    <property type="match status" value="1"/>
</dbReference>
<dbReference type="AlphaFoldDB" id="A0A2T4Z655"/>
<proteinExistence type="inferred from homology"/>
<evidence type="ECO:0000256" key="6">
    <source>
        <dbReference type="SAM" id="SignalP"/>
    </source>
</evidence>
<accession>A0A2T4Z655</accession>
<reference evidence="8 9" key="1">
    <citation type="submission" date="2018-04" db="EMBL/GenBank/DDBJ databases">
        <title>Genomic Encyclopedia of Archaeal and Bacterial Type Strains, Phase II (KMG-II): from individual species to whole genera.</title>
        <authorList>
            <person name="Goeker M."/>
        </authorList>
    </citation>
    <scope>NUCLEOTIDE SEQUENCE [LARGE SCALE GENOMIC DNA]</scope>
    <source>
        <strain evidence="8 9">DSM 25521</strain>
    </source>
</reference>
<dbReference type="SUPFAM" id="SSF56925">
    <property type="entry name" value="OMPA-like"/>
    <property type="match status" value="2"/>
</dbReference>
<gene>
    <name evidence="8" type="ORF">C8P69_104430</name>
</gene>
<dbReference type="Gene3D" id="2.40.160.20">
    <property type="match status" value="2"/>
</dbReference>
<sequence length="424" mass="44022">MRFVTASSVLCSMLALGQVQAADLGMPRSPVAATVVAEGFSWTALYGGLHAGHGFSNTTISVPGFASFSGVGANGWLIGGKIGADWQVAQRFVIGALIEGDLSRIDTTLGLLGQTAKISADRRWAVRGRAGYLLTPETMVYATAGWSQGHASVSVAGNSLGLTTNGWQVGGGVETRIAGNWFAHAEYVHTFTNALNPIPGLSLRPQVGTARAGVTYRFGLGGSQQAAFAAPRRGNWSGFHIGVQGGYALANTTLSVPGLFSLRGLGAQGLFGGILAGYDHQFAGTSVVLGVEADASLSAAKTSLNTGLFNASLAGDWDVGVRARLGYVLGGSVMPYVSAGYGFTHVKLSSPVFNASDVTHGFQLGGGVETLLTPNLSLRAEYIHSFGTTRDVIAPLRYRVESGRARLGLSWKFGGETAAVVARY</sequence>
<evidence type="ECO:0000256" key="2">
    <source>
        <dbReference type="ARBA" id="ARBA00022729"/>
    </source>
</evidence>
<evidence type="ECO:0000256" key="5">
    <source>
        <dbReference type="ARBA" id="ARBA00038306"/>
    </source>
</evidence>
<evidence type="ECO:0000313" key="8">
    <source>
        <dbReference type="EMBL" id="PTM57379.1"/>
    </source>
</evidence>
<keyword evidence="2 6" id="KW-0732">Signal</keyword>
<comment type="subcellular location">
    <subcellularLocation>
        <location evidence="1">Cell outer membrane</location>
    </subcellularLocation>
</comment>
<dbReference type="InterPro" id="IPR011250">
    <property type="entry name" value="OMP/PagP_B-barrel"/>
</dbReference>
<dbReference type="InterPro" id="IPR051692">
    <property type="entry name" value="OMP-like"/>
</dbReference>
<dbReference type="Pfam" id="PF13505">
    <property type="entry name" value="OMP_b-brl"/>
    <property type="match status" value="2"/>
</dbReference>
<comment type="caution">
    <text evidence="8">The sequence shown here is derived from an EMBL/GenBank/DDBJ whole genome shotgun (WGS) entry which is preliminary data.</text>
</comment>
<evidence type="ECO:0000256" key="4">
    <source>
        <dbReference type="ARBA" id="ARBA00023237"/>
    </source>
</evidence>